<dbReference type="Pfam" id="PF04463">
    <property type="entry name" value="2-thiour_desulf"/>
    <property type="match status" value="1"/>
</dbReference>
<protein>
    <submittedName>
        <fullName evidence="1">Uncharacterized protein YbbK (DUF523 family)</fullName>
    </submittedName>
</protein>
<dbReference type="AlphaFoldDB" id="A0A315ZEF2"/>
<accession>A0A315ZEF2</accession>
<comment type="caution">
    <text evidence="1">The sequence shown here is derived from an EMBL/GenBank/DDBJ whole genome shotgun (WGS) entry which is preliminary data.</text>
</comment>
<name>A0A315ZEF2_SEDFL</name>
<sequence length="307" mass="34841">MIENILTEKISIGISACMAGSKVRYNAKGWDMLDGLQREKSDFRWTPLCPEVMSGMGVPRPTIKLVGGNGDDFWEGKAIIKSKKGENLSESLRNASEMCLQTLRSAEINAFIYMEGSPTCGVKRTTLKNTSLGKPPGVFGSLLVKEEFFLIPSQELQSPVKWWDAKRRLVAFVWLCRQDLNSAKSVSEIWHYLKYLCQELNEKKARALGTLIAELNSESTFATFEQIKIDILKILREPTTLPKLKNALWKNYSFLRKNKNFEIPEINPPETLRNVTTFVKELMIAEKESKLKALLLGCSPIVYRPSR</sequence>
<dbReference type="RefSeq" id="WP_211323658.1">
    <property type="nucleotide sequence ID" value="NZ_QGDO01000001.1"/>
</dbReference>
<evidence type="ECO:0000313" key="1">
    <source>
        <dbReference type="EMBL" id="PWJ43911.1"/>
    </source>
</evidence>
<evidence type="ECO:0000313" key="2">
    <source>
        <dbReference type="Proteomes" id="UP000245535"/>
    </source>
</evidence>
<dbReference type="EMBL" id="QGDO01000001">
    <property type="protein sequence ID" value="PWJ43911.1"/>
    <property type="molecule type" value="Genomic_DNA"/>
</dbReference>
<reference evidence="1 2" key="1">
    <citation type="submission" date="2018-03" db="EMBL/GenBank/DDBJ databases">
        <title>Genomic Encyclopedia of Archaeal and Bacterial Type Strains, Phase II (KMG-II): from individual species to whole genera.</title>
        <authorList>
            <person name="Goeker M."/>
        </authorList>
    </citation>
    <scope>NUCLEOTIDE SEQUENCE [LARGE SCALE GENOMIC DNA]</scope>
    <source>
        <strain evidence="1 2">DSM 28229</strain>
    </source>
</reference>
<proteinExistence type="predicted"/>
<dbReference type="Proteomes" id="UP000245535">
    <property type="component" value="Unassembled WGS sequence"/>
</dbReference>
<organism evidence="1 2">
    <name type="scientific">Sediminitomix flava</name>
    <dbReference type="NCBI Taxonomy" id="379075"/>
    <lineage>
        <taxon>Bacteria</taxon>
        <taxon>Pseudomonadati</taxon>
        <taxon>Bacteroidota</taxon>
        <taxon>Cytophagia</taxon>
        <taxon>Cytophagales</taxon>
        <taxon>Flammeovirgaceae</taxon>
        <taxon>Sediminitomix</taxon>
    </lineage>
</organism>
<dbReference type="PANTHER" id="PTHR30087:SF1">
    <property type="entry name" value="HYPOTHETICAL CYTOSOLIC PROTEIN"/>
    <property type="match status" value="1"/>
</dbReference>
<gene>
    <name evidence="1" type="ORF">BC781_101261</name>
</gene>
<dbReference type="PANTHER" id="PTHR30087">
    <property type="entry name" value="INNER MEMBRANE PROTEIN"/>
    <property type="match status" value="1"/>
</dbReference>
<dbReference type="InterPro" id="IPR007553">
    <property type="entry name" value="2-thiour_desulf"/>
</dbReference>
<keyword evidence="2" id="KW-1185">Reference proteome</keyword>